<evidence type="ECO:0000256" key="2">
    <source>
        <dbReference type="ARBA" id="ARBA00022741"/>
    </source>
</evidence>
<keyword evidence="3" id="KW-0067">ATP-binding</keyword>
<dbReference type="Gene3D" id="3.40.50.300">
    <property type="entry name" value="P-loop containing nucleotide triphosphate hydrolases"/>
    <property type="match status" value="1"/>
</dbReference>
<dbReference type="InterPro" id="IPR027417">
    <property type="entry name" value="P-loop_NTPase"/>
</dbReference>
<evidence type="ECO:0000256" key="1">
    <source>
        <dbReference type="ARBA" id="ARBA00022448"/>
    </source>
</evidence>
<keyword evidence="1" id="KW-0813">Transport</keyword>
<evidence type="ECO:0000313" key="5">
    <source>
        <dbReference type="EMBL" id="KKK59635.1"/>
    </source>
</evidence>
<dbReference type="GO" id="GO:0005524">
    <property type="term" value="F:ATP binding"/>
    <property type="evidence" value="ECO:0007669"/>
    <property type="project" value="UniProtKB-KW"/>
</dbReference>
<dbReference type="InterPro" id="IPR051782">
    <property type="entry name" value="ABC_Transporter_VariousFunc"/>
</dbReference>
<dbReference type="PANTHER" id="PTHR42939:SF1">
    <property type="entry name" value="ABC TRANSPORTER ATP-BINDING PROTEIN ALBC-RELATED"/>
    <property type="match status" value="1"/>
</dbReference>
<feature type="non-terminal residue" evidence="5">
    <location>
        <position position="1"/>
    </location>
</feature>
<dbReference type="SUPFAM" id="SSF52540">
    <property type="entry name" value="P-loop containing nucleoside triphosphate hydrolases"/>
    <property type="match status" value="1"/>
</dbReference>
<dbReference type="InterPro" id="IPR003439">
    <property type="entry name" value="ABC_transporter-like_ATP-bd"/>
</dbReference>
<protein>
    <recommendedName>
        <fullName evidence="4">ABC transporter domain-containing protein</fullName>
    </recommendedName>
</protein>
<name>A0A0F8XF79_9ZZZZ</name>
<keyword evidence="2" id="KW-0547">Nucleotide-binding</keyword>
<proteinExistence type="predicted"/>
<gene>
    <name evidence="5" type="ORF">LCGC14_3032410</name>
</gene>
<sequence length="115" mass="13218">ELTHRRHDLVRTFSKGMQQRLSIARALIHEPDIMFLDEPHSGLDPHAVDILDGLIESIRGDHTFIMVTHNLDKGLLLCSSAMIIENGRIIFHKDKGDIDSEEFKNMYRQTVRGEL</sequence>
<dbReference type="AlphaFoldDB" id="A0A0F8XF79"/>
<dbReference type="GO" id="GO:0016887">
    <property type="term" value="F:ATP hydrolysis activity"/>
    <property type="evidence" value="ECO:0007669"/>
    <property type="project" value="InterPro"/>
</dbReference>
<organism evidence="5">
    <name type="scientific">marine sediment metagenome</name>
    <dbReference type="NCBI Taxonomy" id="412755"/>
    <lineage>
        <taxon>unclassified sequences</taxon>
        <taxon>metagenomes</taxon>
        <taxon>ecological metagenomes</taxon>
    </lineage>
</organism>
<dbReference type="EMBL" id="LAZR01063370">
    <property type="protein sequence ID" value="KKK59635.1"/>
    <property type="molecule type" value="Genomic_DNA"/>
</dbReference>
<comment type="caution">
    <text evidence="5">The sequence shown here is derived from an EMBL/GenBank/DDBJ whole genome shotgun (WGS) entry which is preliminary data.</text>
</comment>
<dbReference type="PANTHER" id="PTHR42939">
    <property type="entry name" value="ABC TRANSPORTER ATP-BINDING PROTEIN ALBC-RELATED"/>
    <property type="match status" value="1"/>
</dbReference>
<reference evidence="5" key="1">
    <citation type="journal article" date="2015" name="Nature">
        <title>Complex archaea that bridge the gap between prokaryotes and eukaryotes.</title>
        <authorList>
            <person name="Spang A."/>
            <person name="Saw J.H."/>
            <person name="Jorgensen S.L."/>
            <person name="Zaremba-Niedzwiedzka K."/>
            <person name="Martijn J."/>
            <person name="Lind A.E."/>
            <person name="van Eijk R."/>
            <person name="Schleper C."/>
            <person name="Guy L."/>
            <person name="Ettema T.J."/>
        </authorList>
    </citation>
    <scope>NUCLEOTIDE SEQUENCE</scope>
</reference>
<evidence type="ECO:0000256" key="3">
    <source>
        <dbReference type="ARBA" id="ARBA00022840"/>
    </source>
</evidence>
<dbReference type="Pfam" id="PF00005">
    <property type="entry name" value="ABC_tran"/>
    <property type="match status" value="1"/>
</dbReference>
<evidence type="ECO:0000259" key="4">
    <source>
        <dbReference type="Pfam" id="PF00005"/>
    </source>
</evidence>
<accession>A0A0F8XF79</accession>
<feature type="domain" description="ABC transporter" evidence="4">
    <location>
        <begin position="5"/>
        <end position="40"/>
    </location>
</feature>